<keyword evidence="3" id="KW-1003">Cell membrane</keyword>
<evidence type="ECO:0000256" key="10">
    <source>
        <dbReference type="ARBA" id="ARBA00035686"/>
    </source>
</evidence>
<dbReference type="CDD" id="cd06579">
    <property type="entry name" value="TM_PBP1_transp_AraH_like"/>
    <property type="match status" value="1"/>
</dbReference>
<feature type="transmembrane region" description="Helical" evidence="11">
    <location>
        <begin position="312"/>
        <end position="330"/>
    </location>
</feature>
<dbReference type="GO" id="GO:0005886">
    <property type="term" value="C:plasma membrane"/>
    <property type="evidence" value="ECO:0007669"/>
    <property type="project" value="UniProtKB-SubCell"/>
</dbReference>
<evidence type="ECO:0000313" key="13">
    <source>
        <dbReference type="Proteomes" id="UP000553963"/>
    </source>
</evidence>
<feature type="transmembrane region" description="Helical" evidence="11">
    <location>
        <begin position="159"/>
        <end position="177"/>
    </location>
</feature>
<feature type="transmembrane region" description="Helical" evidence="11">
    <location>
        <begin position="49"/>
        <end position="72"/>
    </location>
</feature>
<evidence type="ECO:0000256" key="5">
    <source>
        <dbReference type="ARBA" id="ARBA00022597"/>
    </source>
</evidence>
<evidence type="ECO:0000313" key="12">
    <source>
        <dbReference type="EMBL" id="MBB3930351.1"/>
    </source>
</evidence>
<evidence type="ECO:0000256" key="9">
    <source>
        <dbReference type="ARBA" id="ARBA00035611"/>
    </source>
</evidence>
<feature type="transmembrane region" description="Helical" evidence="11">
    <location>
        <begin position="282"/>
        <end position="300"/>
    </location>
</feature>
<accession>A0A840AN91</accession>
<dbReference type="GO" id="GO:0022857">
    <property type="term" value="F:transmembrane transporter activity"/>
    <property type="evidence" value="ECO:0007669"/>
    <property type="project" value="InterPro"/>
</dbReference>
<organism evidence="12 13">
    <name type="scientific">Kaistia hirudinis</name>
    <dbReference type="NCBI Taxonomy" id="1293440"/>
    <lineage>
        <taxon>Bacteria</taxon>
        <taxon>Pseudomonadati</taxon>
        <taxon>Pseudomonadota</taxon>
        <taxon>Alphaproteobacteria</taxon>
        <taxon>Hyphomicrobiales</taxon>
        <taxon>Kaistiaceae</taxon>
        <taxon>Kaistia</taxon>
    </lineage>
</organism>
<feature type="transmembrane region" description="Helical" evidence="11">
    <location>
        <begin position="131"/>
        <end position="152"/>
    </location>
</feature>
<feature type="transmembrane region" description="Helical" evidence="11">
    <location>
        <begin position="107"/>
        <end position="125"/>
    </location>
</feature>
<keyword evidence="6 11" id="KW-0812">Transmembrane</keyword>
<sequence length="392" mass="41375">MTIVNEETEKTEISAAAERFGLRPKRAGGRDERLAATGRLTQTLRRPEAGAAAGLIATMIIFALLPGAANLYSLQGAMTVLTLSAELGIVATAAALLIIAGEFDLSVGSMIGFAGVVIGLTVRYLGLPLWGGIGCAFAVAILVGYLNGLIVVKTRLPSFIVTLASLFILRGLSVGLTRAVTGRTQIPYILDDVPDPATASLFNGHILTGFFQWMGSHGWIATRSDGAPFVTGIPMSIVWWLVLTVIAGYVLTQTKFGNWIFATGGDSTIARNVGVPVDRVKIGLFIYTACAATLLATIQVMEAGSADTTRGLLKEFEAIIAAVIGGVLLTGGYGTVYGVLFGALIFGLVQMGIFYTGIDTDWFKVFLGVVILLAVLVNNWIRVKALTRGGRK</sequence>
<reference evidence="12 13" key="1">
    <citation type="submission" date="2020-08" db="EMBL/GenBank/DDBJ databases">
        <title>Genomic Encyclopedia of Type Strains, Phase IV (KMG-IV): sequencing the most valuable type-strain genomes for metagenomic binning, comparative biology and taxonomic classification.</title>
        <authorList>
            <person name="Goeker M."/>
        </authorList>
    </citation>
    <scope>NUCLEOTIDE SEQUENCE [LARGE SCALE GENOMIC DNA]</scope>
    <source>
        <strain evidence="12 13">DSM 25966</strain>
    </source>
</reference>
<keyword evidence="2" id="KW-0813">Transport</keyword>
<keyword evidence="4" id="KW-0997">Cell inner membrane</keyword>
<evidence type="ECO:0000256" key="7">
    <source>
        <dbReference type="ARBA" id="ARBA00022989"/>
    </source>
</evidence>
<proteinExistence type="predicted"/>
<evidence type="ECO:0000256" key="4">
    <source>
        <dbReference type="ARBA" id="ARBA00022519"/>
    </source>
</evidence>
<keyword evidence="8 11" id="KW-0472">Membrane</keyword>
<comment type="caution">
    <text evidence="12">The sequence shown here is derived from an EMBL/GenBank/DDBJ whole genome shotgun (WGS) entry which is preliminary data.</text>
</comment>
<keyword evidence="7 11" id="KW-1133">Transmembrane helix</keyword>
<evidence type="ECO:0000256" key="11">
    <source>
        <dbReference type="SAM" id="Phobius"/>
    </source>
</evidence>
<evidence type="ECO:0000256" key="6">
    <source>
        <dbReference type="ARBA" id="ARBA00022692"/>
    </source>
</evidence>
<evidence type="ECO:0000256" key="8">
    <source>
        <dbReference type="ARBA" id="ARBA00023136"/>
    </source>
</evidence>
<keyword evidence="5 12" id="KW-0762">Sugar transport</keyword>
<dbReference type="AlphaFoldDB" id="A0A840AN91"/>
<evidence type="ECO:0000256" key="2">
    <source>
        <dbReference type="ARBA" id="ARBA00022448"/>
    </source>
</evidence>
<gene>
    <name evidence="12" type="ORF">GGR25_001390</name>
</gene>
<dbReference type="PANTHER" id="PTHR32196:SF32">
    <property type="entry name" value="XYLOSE TRANSPORT SYSTEM PERMEASE PROTEIN XYLH"/>
    <property type="match status" value="1"/>
</dbReference>
<dbReference type="Proteomes" id="UP000553963">
    <property type="component" value="Unassembled WGS sequence"/>
</dbReference>
<dbReference type="Pfam" id="PF02653">
    <property type="entry name" value="BPD_transp_2"/>
    <property type="match status" value="1"/>
</dbReference>
<keyword evidence="13" id="KW-1185">Reference proteome</keyword>
<dbReference type="InterPro" id="IPR001851">
    <property type="entry name" value="ABC_transp_permease"/>
</dbReference>
<feature type="transmembrane region" description="Helical" evidence="11">
    <location>
        <begin position="227"/>
        <end position="251"/>
    </location>
</feature>
<protein>
    <recommendedName>
        <fullName evidence="10">Xylose transport system permease protein XylH</fullName>
    </recommendedName>
</protein>
<feature type="transmembrane region" description="Helical" evidence="11">
    <location>
        <begin position="336"/>
        <end position="355"/>
    </location>
</feature>
<evidence type="ECO:0000256" key="3">
    <source>
        <dbReference type="ARBA" id="ARBA00022475"/>
    </source>
</evidence>
<feature type="transmembrane region" description="Helical" evidence="11">
    <location>
        <begin position="362"/>
        <end position="381"/>
    </location>
</feature>
<name>A0A840AN91_9HYPH</name>
<comment type="function">
    <text evidence="9">Part of the binding-protein-dependent transport system for D-xylose. Probably responsible for the translocation of the substrate across the membrane.</text>
</comment>
<feature type="transmembrane region" description="Helical" evidence="11">
    <location>
        <begin position="78"/>
        <end position="100"/>
    </location>
</feature>
<comment type="subcellular location">
    <subcellularLocation>
        <location evidence="1">Cell membrane</location>
        <topology evidence="1">Multi-pass membrane protein</topology>
    </subcellularLocation>
</comment>
<dbReference type="EMBL" id="JACIDS010000002">
    <property type="protein sequence ID" value="MBB3930351.1"/>
    <property type="molecule type" value="Genomic_DNA"/>
</dbReference>
<dbReference type="PANTHER" id="PTHR32196">
    <property type="entry name" value="ABC TRANSPORTER PERMEASE PROTEIN YPHD-RELATED-RELATED"/>
    <property type="match status" value="1"/>
</dbReference>
<evidence type="ECO:0000256" key="1">
    <source>
        <dbReference type="ARBA" id="ARBA00004651"/>
    </source>
</evidence>